<evidence type="ECO:0000259" key="2">
    <source>
        <dbReference type="Pfam" id="PF01167"/>
    </source>
</evidence>
<evidence type="ECO:0000313" key="3">
    <source>
        <dbReference type="EMBL" id="OHS97272.1"/>
    </source>
</evidence>
<dbReference type="Proteomes" id="UP000179807">
    <property type="component" value="Unassembled WGS sequence"/>
</dbReference>
<proteinExistence type="predicted"/>
<dbReference type="InterPro" id="IPR025659">
    <property type="entry name" value="Tubby-like_C"/>
</dbReference>
<feature type="region of interest" description="Disordered" evidence="1">
    <location>
        <begin position="156"/>
        <end position="189"/>
    </location>
</feature>
<sequence length="392" mass="44646">MESQQFVDDFIQEFKPTFVLTDYPMNDSTITELNLDLILLPKRTKLFDNKLTKIAHNKERNLINNVIEKQTVEIKHNENSILISNCPQIEKMELIKRNCTQSKEILDTSNFEFSDFSDDLFLLDESQKEIQKNEPNNSDDNYLAKSDNLTKSINPVAISDEHEPSNSNTTIEKNSLEENISQENKTNSKIFDPVPKGSIVSFILIDNKESFDIFEDETNVQLCKIIKKGKKIGASNFEIYDNDFNKIGYISSNFSHSTFVSKIIDSDNLEKEVAAVLISSQRSGLLQARQFEAYIPVNQSAIESNNSFSTLLPNPNLRITMKPKQAVLKDGVPVIYFGPRVKKMSIKNFVLMNSLNQRQMVFGKESSKHYICEVCAPLTLIQAISIAISQFK</sequence>
<dbReference type="AlphaFoldDB" id="A0A1J4JDU3"/>
<dbReference type="EMBL" id="MLAK01001126">
    <property type="protein sequence ID" value="OHS97272.1"/>
    <property type="molecule type" value="Genomic_DNA"/>
</dbReference>
<name>A0A1J4JDU3_9EUKA</name>
<dbReference type="VEuPathDB" id="TrichDB:TRFO_09549"/>
<comment type="caution">
    <text evidence="3">The sequence shown here is derived from an EMBL/GenBank/DDBJ whole genome shotgun (WGS) entry which is preliminary data.</text>
</comment>
<evidence type="ECO:0000313" key="4">
    <source>
        <dbReference type="Proteomes" id="UP000179807"/>
    </source>
</evidence>
<keyword evidence="4" id="KW-1185">Reference proteome</keyword>
<evidence type="ECO:0000256" key="1">
    <source>
        <dbReference type="SAM" id="MobiDB-lite"/>
    </source>
</evidence>
<dbReference type="Gene3D" id="3.20.90.10">
    <property type="entry name" value="Tubby Protein, Chain A"/>
    <property type="match status" value="1"/>
</dbReference>
<protein>
    <recommendedName>
        <fullName evidence="2">Tubby C-terminal domain-containing protein</fullName>
    </recommendedName>
</protein>
<dbReference type="Pfam" id="PF01167">
    <property type="entry name" value="Tub"/>
    <property type="match status" value="1"/>
</dbReference>
<accession>A0A1J4JDU3</accession>
<dbReference type="InterPro" id="IPR000007">
    <property type="entry name" value="Tubby_C"/>
</dbReference>
<feature type="compositionally biased region" description="Polar residues" evidence="1">
    <location>
        <begin position="165"/>
        <end position="189"/>
    </location>
</feature>
<organism evidence="3 4">
    <name type="scientific">Tritrichomonas foetus</name>
    <dbReference type="NCBI Taxonomy" id="1144522"/>
    <lineage>
        <taxon>Eukaryota</taxon>
        <taxon>Metamonada</taxon>
        <taxon>Parabasalia</taxon>
        <taxon>Tritrichomonadida</taxon>
        <taxon>Tritrichomonadidae</taxon>
        <taxon>Tritrichomonas</taxon>
    </lineage>
</organism>
<dbReference type="OrthoDB" id="8775810at2759"/>
<dbReference type="GeneID" id="94829627"/>
<reference evidence="3" key="1">
    <citation type="submission" date="2016-10" db="EMBL/GenBank/DDBJ databases">
        <authorList>
            <person name="Benchimol M."/>
            <person name="Almeida L.G."/>
            <person name="Vasconcelos A.T."/>
            <person name="Perreira-Neves A."/>
            <person name="Rosa I.A."/>
            <person name="Tasca T."/>
            <person name="Bogo M.R."/>
            <person name="de Souza W."/>
        </authorList>
    </citation>
    <scope>NUCLEOTIDE SEQUENCE [LARGE SCALE GENOMIC DNA]</scope>
    <source>
        <strain evidence="3">K</strain>
    </source>
</reference>
<feature type="domain" description="Tubby C-terminal" evidence="2">
    <location>
        <begin position="234"/>
        <end position="391"/>
    </location>
</feature>
<gene>
    <name evidence="3" type="ORF">TRFO_09549</name>
</gene>
<dbReference type="SUPFAM" id="SSF54518">
    <property type="entry name" value="Tubby C-terminal domain-like"/>
    <property type="match status" value="1"/>
</dbReference>
<dbReference type="RefSeq" id="XP_068350409.1">
    <property type="nucleotide sequence ID" value="XM_068494923.1"/>
</dbReference>